<sequence>MKQKIRNSVGVKASKDRHLSRRKKGMSITPSSKVESHKKQGTGLTGQNKGDCSFSFALDESYEEDLEFMSKVGNERRNCQTIRKRISIIDSDIPTNMSSYGDTKEKVLKELERSPFFIKYSISSSDKDESENQRENESVTLFDALIDSQSCMSGTRLSMITPDDICIRKMPKTSPQIITPFMEKYGKKAMAQSEGRKQRGADSCFTSVSYFTLSNCTPRGFYEE</sequence>
<reference evidence="2" key="1">
    <citation type="submission" date="2023-07" db="EMBL/GenBank/DDBJ databases">
        <authorList>
            <consortium name="AG Swart"/>
            <person name="Singh M."/>
            <person name="Singh A."/>
            <person name="Seah K."/>
            <person name="Emmerich C."/>
        </authorList>
    </citation>
    <scope>NUCLEOTIDE SEQUENCE</scope>
    <source>
        <strain evidence="2">DP1</strain>
    </source>
</reference>
<evidence type="ECO:0000313" key="3">
    <source>
        <dbReference type="Proteomes" id="UP001295684"/>
    </source>
</evidence>
<proteinExistence type="predicted"/>
<dbReference type="EMBL" id="CAMPGE010006920">
    <property type="protein sequence ID" value="CAI2365835.1"/>
    <property type="molecule type" value="Genomic_DNA"/>
</dbReference>
<name>A0AAD1XCC2_EUPCR</name>
<dbReference type="AlphaFoldDB" id="A0AAD1XCC2"/>
<comment type="caution">
    <text evidence="2">The sequence shown here is derived from an EMBL/GenBank/DDBJ whole genome shotgun (WGS) entry which is preliminary data.</text>
</comment>
<feature type="region of interest" description="Disordered" evidence="1">
    <location>
        <begin position="1"/>
        <end position="47"/>
    </location>
</feature>
<evidence type="ECO:0000313" key="2">
    <source>
        <dbReference type="EMBL" id="CAI2365835.1"/>
    </source>
</evidence>
<dbReference type="Proteomes" id="UP001295684">
    <property type="component" value="Unassembled WGS sequence"/>
</dbReference>
<protein>
    <submittedName>
        <fullName evidence="2">Uncharacterized protein</fullName>
    </submittedName>
</protein>
<evidence type="ECO:0000256" key="1">
    <source>
        <dbReference type="SAM" id="MobiDB-lite"/>
    </source>
</evidence>
<keyword evidence="3" id="KW-1185">Reference proteome</keyword>
<gene>
    <name evidence="2" type="ORF">ECRASSUSDP1_LOCUS7116</name>
</gene>
<accession>A0AAD1XCC2</accession>
<organism evidence="2 3">
    <name type="scientific">Euplotes crassus</name>
    <dbReference type="NCBI Taxonomy" id="5936"/>
    <lineage>
        <taxon>Eukaryota</taxon>
        <taxon>Sar</taxon>
        <taxon>Alveolata</taxon>
        <taxon>Ciliophora</taxon>
        <taxon>Intramacronucleata</taxon>
        <taxon>Spirotrichea</taxon>
        <taxon>Hypotrichia</taxon>
        <taxon>Euplotida</taxon>
        <taxon>Euplotidae</taxon>
        <taxon>Moneuplotes</taxon>
    </lineage>
</organism>